<protein>
    <submittedName>
        <fullName evidence="1">Uncharacterized protein</fullName>
    </submittedName>
</protein>
<name>A0A5K1U7Y9_ENTHI</name>
<dbReference type="VEuPathDB" id="AmoebaDB:EHI7A_193290"/>
<dbReference type="VEuPathDB" id="AmoebaDB:EHI_127670"/>
<reference evidence="1 2" key="1">
    <citation type="submission" date="2016-05" db="EMBL/GenBank/DDBJ databases">
        <title>First whole genome sequencing of Entamoeba histolytica HM1:IMSS-clone-6.</title>
        <authorList>
            <person name="Mukherjee Avik.K."/>
            <person name="Izumyama S."/>
            <person name="Nakada-Tsukui K."/>
            <person name="Nozaki T."/>
        </authorList>
    </citation>
    <scope>NUCLEOTIDE SEQUENCE [LARGE SCALE GENOMIC DNA]</scope>
    <source>
        <strain evidence="1 2">HM1:IMSS clone 6</strain>
    </source>
</reference>
<sequence length="111" mass="13229">MSLSLSTLPRGVVAARINGELVIPGYGKVLSRRTISRGRSSNHEIEESYSTWKYFMWAKWDRKEHKIFYWQEWEEECDEYVMVDGSVWRTPWEEVGGSRHVEREHIVTCLY</sequence>
<dbReference type="VEuPathDB" id="AmoebaDB:EHI8A_242020"/>
<dbReference type="AlphaFoldDB" id="A0A5K1U7Y9"/>
<organism evidence="1 2">
    <name type="scientific">Entamoeba histolytica</name>
    <dbReference type="NCBI Taxonomy" id="5759"/>
    <lineage>
        <taxon>Eukaryota</taxon>
        <taxon>Amoebozoa</taxon>
        <taxon>Evosea</taxon>
        <taxon>Archamoebae</taxon>
        <taxon>Mastigamoebida</taxon>
        <taxon>Entamoebidae</taxon>
        <taxon>Entamoeba</taxon>
    </lineage>
</organism>
<comment type="caution">
    <text evidence="1">The sequence shown here is derived from an EMBL/GenBank/DDBJ whole genome shotgun (WGS) entry which is preliminary data.</text>
</comment>
<gene>
    <name evidence="1" type="ORF">CL6EHI_127670</name>
</gene>
<accession>A0A5K1U7Y9</accession>
<dbReference type="EMBL" id="BDEQ01000001">
    <property type="protein sequence ID" value="GAT98971.1"/>
    <property type="molecule type" value="Genomic_DNA"/>
</dbReference>
<evidence type="ECO:0000313" key="1">
    <source>
        <dbReference type="EMBL" id="GAT98971.1"/>
    </source>
</evidence>
<proteinExistence type="predicted"/>
<dbReference type="Proteomes" id="UP000078387">
    <property type="component" value="Unassembled WGS sequence"/>
</dbReference>
<dbReference type="OMA" id="TRRDHIV"/>
<dbReference type="VEuPathDB" id="AmoebaDB:EHI5A_143130"/>
<evidence type="ECO:0000313" key="2">
    <source>
        <dbReference type="Proteomes" id="UP000078387"/>
    </source>
</evidence>